<evidence type="ECO:0000256" key="2">
    <source>
        <dbReference type="SAM" id="Phobius"/>
    </source>
</evidence>
<feature type="compositionally biased region" description="Basic and acidic residues" evidence="1">
    <location>
        <begin position="51"/>
        <end position="66"/>
    </location>
</feature>
<evidence type="ECO:0000256" key="1">
    <source>
        <dbReference type="SAM" id="MobiDB-lite"/>
    </source>
</evidence>
<evidence type="ECO:0000259" key="3">
    <source>
        <dbReference type="Pfam" id="PF14257"/>
    </source>
</evidence>
<organism evidence="5 7">
    <name type="scientific">Leptospira perolatii</name>
    <dbReference type="NCBI Taxonomy" id="2023191"/>
    <lineage>
        <taxon>Bacteria</taxon>
        <taxon>Pseudomonadati</taxon>
        <taxon>Spirochaetota</taxon>
        <taxon>Spirochaetia</taxon>
        <taxon>Leptospirales</taxon>
        <taxon>Leptospiraceae</taxon>
        <taxon>Leptospira</taxon>
    </lineage>
</organism>
<keyword evidence="2" id="KW-1133">Transmembrane helix</keyword>
<proteinExistence type="predicted"/>
<name>A0A2M9ZLX9_9LEPT</name>
<accession>A0A2M9ZLX9</accession>
<protein>
    <recommendedName>
        <fullName evidence="3">DUF4349 domain-containing protein</fullName>
    </recommendedName>
</protein>
<evidence type="ECO:0000313" key="7">
    <source>
        <dbReference type="Proteomes" id="UP000231990"/>
    </source>
</evidence>
<dbReference type="EMBL" id="NPDY01000012">
    <property type="protein sequence ID" value="PJZ69158.1"/>
    <property type="molecule type" value="Genomic_DNA"/>
</dbReference>
<keyword evidence="2" id="KW-0812">Transmembrane</keyword>
<dbReference type="RefSeq" id="WP_100714446.1">
    <property type="nucleotide sequence ID" value="NZ_NPDY01000012.1"/>
</dbReference>
<dbReference type="AlphaFoldDB" id="A0A2M9ZLX9"/>
<evidence type="ECO:0000313" key="4">
    <source>
        <dbReference type="EMBL" id="PJZ69158.1"/>
    </source>
</evidence>
<feature type="region of interest" description="Disordered" evidence="1">
    <location>
        <begin position="21"/>
        <end position="76"/>
    </location>
</feature>
<sequence length="314" mass="35011">MFRIISILVLVALVGFNSCSKKDESKDNADKQIQGFASELDQDKASAAAPMEEKERSKKQISDEMNAKSGGKTADAEDGNFVTDAFKEGSSSEKPFFHPQFSALKNARLLEYTLSLSLETKNFSISRAALLDITAKRGFIKSSSGSYADARPYMNAELYVRSSELYDTLKELDRIGILLSESVQAIDHTEDFAQQEIQIKREAIRIARRERLVSHSSSRSVAELESMLGESEDSSDQAAFEKWKILDRIKWAKVTVYLTGPALPATVHVPKFGDAFTDLFNGALYLVYISIYLLPFAAIGGVAAYLFLRWRRKA</sequence>
<feature type="domain" description="DUF4349" evidence="3">
    <location>
        <begin position="109"/>
        <end position="307"/>
    </location>
</feature>
<dbReference type="EMBL" id="NPDZ01000006">
    <property type="protein sequence ID" value="PJZ73098.1"/>
    <property type="molecule type" value="Genomic_DNA"/>
</dbReference>
<dbReference type="Proteomes" id="UP000231990">
    <property type="component" value="Unassembled WGS sequence"/>
</dbReference>
<evidence type="ECO:0000313" key="6">
    <source>
        <dbReference type="Proteomes" id="UP000231962"/>
    </source>
</evidence>
<feature type="transmembrane region" description="Helical" evidence="2">
    <location>
        <begin position="285"/>
        <end position="308"/>
    </location>
</feature>
<dbReference type="Proteomes" id="UP000231962">
    <property type="component" value="Unassembled WGS sequence"/>
</dbReference>
<dbReference type="InterPro" id="IPR025645">
    <property type="entry name" value="DUF4349"/>
</dbReference>
<dbReference type="Pfam" id="PF14257">
    <property type="entry name" value="DUF4349"/>
    <property type="match status" value="1"/>
</dbReference>
<comment type="caution">
    <text evidence="5">The sequence shown here is derived from an EMBL/GenBank/DDBJ whole genome shotgun (WGS) entry which is preliminary data.</text>
</comment>
<keyword evidence="6" id="KW-1185">Reference proteome</keyword>
<feature type="compositionally biased region" description="Basic and acidic residues" evidence="1">
    <location>
        <begin position="21"/>
        <end position="30"/>
    </location>
</feature>
<gene>
    <name evidence="4" type="ORF">CH360_12835</name>
    <name evidence="5" type="ORF">CH373_11430</name>
</gene>
<evidence type="ECO:0000313" key="5">
    <source>
        <dbReference type="EMBL" id="PJZ73098.1"/>
    </source>
</evidence>
<reference evidence="6 7" key="1">
    <citation type="submission" date="2017-07" db="EMBL/GenBank/DDBJ databases">
        <title>Leptospira spp. isolated from tropical soils.</title>
        <authorList>
            <person name="Thibeaux R."/>
            <person name="Iraola G."/>
            <person name="Ferres I."/>
            <person name="Bierque E."/>
            <person name="Girault D."/>
            <person name="Soupe-Gilbert M.-E."/>
            <person name="Picardeau M."/>
            <person name="Goarant C."/>
        </authorList>
    </citation>
    <scope>NUCLEOTIDE SEQUENCE [LARGE SCALE GENOMIC DNA]</scope>
    <source>
        <strain evidence="5 7">FH1-B-B1</strain>
        <strain evidence="4 6">FH1-B-C1</strain>
    </source>
</reference>
<dbReference type="OrthoDB" id="345519at2"/>
<keyword evidence="2" id="KW-0472">Membrane</keyword>